<dbReference type="InterPro" id="IPR013083">
    <property type="entry name" value="Znf_RING/FYVE/PHD"/>
</dbReference>
<reference evidence="2" key="1">
    <citation type="submission" date="2021-01" db="EMBL/GenBank/DDBJ databases">
        <authorList>
            <person name="Corre E."/>
            <person name="Pelletier E."/>
            <person name="Niang G."/>
            <person name="Scheremetjew M."/>
            <person name="Finn R."/>
            <person name="Kale V."/>
            <person name="Holt S."/>
            <person name="Cochrane G."/>
            <person name="Meng A."/>
            <person name="Brown T."/>
            <person name="Cohen L."/>
        </authorList>
    </citation>
    <scope>NUCLEOTIDE SEQUENCE</scope>
    <source>
        <strain evidence="2">NY070348D</strain>
    </source>
</reference>
<dbReference type="PROSITE" id="PS51698">
    <property type="entry name" value="U_BOX"/>
    <property type="match status" value="1"/>
</dbReference>
<dbReference type="CDD" id="cd16655">
    <property type="entry name" value="RING-Ubox_WDSUB1-like"/>
    <property type="match status" value="1"/>
</dbReference>
<dbReference type="Pfam" id="PF04564">
    <property type="entry name" value="U-box"/>
    <property type="match status" value="1"/>
</dbReference>
<dbReference type="PANTHER" id="PTHR46573">
    <property type="entry name" value="WD REPEAT, SAM AND U-BOX DOMAIN-CONTAINING PROTEIN 1"/>
    <property type="match status" value="1"/>
</dbReference>
<dbReference type="GO" id="GO:0004842">
    <property type="term" value="F:ubiquitin-protein transferase activity"/>
    <property type="evidence" value="ECO:0007669"/>
    <property type="project" value="InterPro"/>
</dbReference>
<dbReference type="SUPFAM" id="SSF57850">
    <property type="entry name" value="RING/U-box"/>
    <property type="match status" value="1"/>
</dbReference>
<dbReference type="InterPro" id="IPR052085">
    <property type="entry name" value="WD-SAM-U-box"/>
</dbReference>
<evidence type="ECO:0000259" key="1">
    <source>
        <dbReference type="PROSITE" id="PS51698"/>
    </source>
</evidence>
<evidence type="ECO:0000313" key="3">
    <source>
        <dbReference type="EMBL" id="CAD9664425.1"/>
    </source>
</evidence>
<evidence type="ECO:0000313" key="2">
    <source>
        <dbReference type="EMBL" id="CAD9664422.1"/>
    </source>
</evidence>
<protein>
    <recommendedName>
        <fullName evidence="1">U-box domain-containing protein</fullName>
    </recommendedName>
</protein>
<dbReference type="SMART" id="SM00504">
    <property type="entry name" value="Ubox"/>
    <property type="match status" value="1"/>
</dbReference>
<name>A0A7S2R9A1_9STRA</name>
<accession>A0A7S2R9A1</accession>
<sequence length="631" mass="71060">MYRCEMLSSARSSRSFSDADDLDVKSLHCPIGHTIFEDPVIAADGHTYERSAIRYWLLNHETSPITNGILEHKRLESNHVVKQVIDELKGKGGTRAGGQGGASVRAGSKKHAIDLSVEESVVETGRFVYKVKTQSFTFKDPNSMSLACGVVRPGFCICAVERRSGNNGKFYVKLEHEEAWVLEDFLLPLHLHNALIVVQPLVNLALRIRPDPHECFMYGGFAGRRHVPDDPKQVIFCKKGELVSGCQYIIDGTRLYVRVEGRDLWICSTSLNDQGQYRSDKYLKIMDLVKHQSPLTFEIVRETGISLRCWPNHKYKVENSQRVTCGQVIKSAVTVNSPDGSVYVRIASSWLFVTKDGDEVMKRWDSKPEPFHTVPGDHIRLSLGDNGHEYLLIVTAPNNYGCYYQNIPGQMSRKIQKCLLGGREIVAGAFVAYTAEDWVLSGARRDGSKVHTWAGGGLEYELRSDQGSAIRSVSLSTEGAFYLCFENGSRYCDRVDHPDEIDRLYNYQKKFHVDILDHGAGYFCSFSDNWEARVQNRNILRELQKMDRPKQVATTGTGEFVILGARGFCCSTGISDELSTDLKKVYAKLRNASRGRLAVIRNYENAVLGVECRPEYPIANVLTDNRLRTFQ</sequence>
<organism evidence="2">
    <name type="scientific">Mucochytrium quahogii</name>
    <dbReference type="NCBI Taxonomy" id="96639"/>
    <lineage>
        <taxon>Eukaryota</taxon>
        <taxon>Sar</taxon>
        <taxon>Stramenopiles</taxon>
        <taxon>Bigyra</taxon>
        <taxon>Labyrinthulomycetes</taxon>
        <taxon>Thraustochytrida</taxon>
        <taxon>Thraustochytriidae</taxon>
        <taxon>Mucochytrium</taxon>
    </lineage>
</organism>
<dbReference type="GO" id="GO:0016567">
    <property type="term" value="P:protein ubiquitination"/>
    <property type="evidence" value="ECO:0007669"/>
    <property type="project" value="InterPro"/>
</dbReference>
<dbReference type="InterPro" id="IPR003613">
    <property type="entry name" value="Ubox_domain"/>
</dbReference>
<dbReference type="EMBL" id="HBHK01001667">
    <property type="protein sequence ID" value="CAD9664422.1"/>
    <property type="molecule type" value="Transcribed_RNA"/>
</dbReference>
<feature type="domain" description="U-box" evidence="1">
    <location>
        <begin position="22"/>
        <end position="95"/>
    </location>
</feature>
<gene>
    <name evidence="2" type="ORF">QSP1433_LOCUS1017</name>
    <name evidence="3" type="ORF">QSP1433_LOCUS1018</name>
</gene>
<dbReference type="EMBL" id="HBHK01001668">
    <property type="protein sequence ID" value="CAD9664425.1"/>
    <property type="molecule type" value="Transcribed_RNA"/>
</dbReference>
<dbReference type="AlphaFoldDB" id="A0A7S2R9A1"/>
<dbReference type="Gene3D" id="3.30.40.10">
    <property type="entry name" value="Zinc/RING finger domain, C3HC4 (zinc finger)"/>
    <property type="match status" value="1"/>
</dbReference>
<dbReference type="PANTHER" id="PTHR46573:SF1">
    <property type="entry name" value="WD REPEAT, SAM AND U-BOX DOMAIN-CONTAINING PROTEIN 1"/>
    <property type="match status" value="1"/>
</dbReference>
<proteinExistence type="predicted"/>